<name>A0A4C1YTV5_EUMVA</name>
<proteinExistence type="predicted"/>
<dbReference type="Proteomes" id="UP000299102">
    <property type="component" value="Unassembled WGS sequence"/>
</dbReference>
<dbReference type="AlphaFoldDB" id="A0A4C1YTV5"/>
<accession>A0A4C1YTV5</accession>
<dbReference type="EMBL" id="BGZK01001368">
    <property type="protein sequence ID" value="GBP78403.1"/>
    <property type="molecule type" value="Genomic_DNA"/>
</dbReference>
<keyword evidence="2" id="KW-1185">Reference proteome</keyword>
<sequence length="136" mass="15125">MRRSNPNAKTTNVRARLRSIIIVQSYILCGYVRRTTIAGGVVEVRTGLAVGLRTRVTAVCSRQLVADVPLSPRVTLRALHPKLCLYSSNSNRHARRWDASNNTHEISHVQRLQSFEHAGSPAPLARAAPRYRSSDV</sequence>
<evidence type="ECO:0000313" key="2">
    <source>
        <dbReference type="Proteomes" id="UP000299102"/>
    </source>
</evidence>
<comment type="caution">
    <text evidence="1">The sequence shown here is derived from an EMBL/GenBank/DDBJ whole genome shotgun (WGS) entry which is preliminary data.</text>
</comment>
<gene>
    <name evidence="1" type="ORF">EVAR_58193_1</name>
</gene>
<reference evidence="1 2" key="1">
    <citation type="journal article" date="2019" name="Commun. Biol.">
        <title>The bagworm genome reveals a unique fibroin gene that provides high tensile strength.</title>
        <authorList>
            <person name="Kono N."/>
            <person name="Nakamura H."/>
            <person name="Ohtoshi R."/>
            <person name="Tomita M."/>
            <person name="Numata K."/>
            <person name="Arakawa K."/>
        </authorList>
    </citation>
    <scope>NUCLEOTIDE SEQUENCE [LARGE SCALE GENOMIC DNA]</scope>
</reference>
<organism evidence="1 2">
    <name type="scientific">Eumeta variegata</name>
    <name type="common">Bagworm moth</name>
    <name type="synonym">Eumeta japonica</name>
    <dbReference type="NCBI Taxonomy" id="151549"/>
    <lineage>
        <taxon>Eukaryota</taxon>
        <taxon>Metazoa</taxon>
        <taxon>Ecdysozoa</taxon>
        <taxon>Arthropoda</taxon>
        <taxon>Hexapoda</taxon>
        <taxon>Insecta</taxon>
        <taxon>Pterygota</taxon>
        <taxon>Neoptera</taxon>
        <taxon>Endopterygota</taxon>
        <taxon>Lepidoptera</taxon>
        <taxon>Glossata</taxon>
        <taxon>Ditrysia</taxon>
        <taxon>Tineoidea</taxon>
        <taxon>Psychidae</taxon>
        <taxon>Oiketicinae</taxon>
        <taxon>Eumeta</taxon>
    </lineage>
</organism>
<protein>
    <submittedName>
        <fullName evidence="1">Uncharacterized protein</fullName>
    </submittedName>
</protein>
<evidence type="ECO:0000313" key="1">
    <source>
        <dbReference type="EMBL" id="GBP78403.1"/>
    </source>
</evidence>